<keyword evidence="3" id="KW-1185">Reference proteome</keyword>
<evidence type="ECO:0000256" key="1">
    <source>
        <dbReference type="SAM" id="SignalP"/>
    </source>
</evidence>
<dbReference type="STRING" id="440168.SAMN04487974_101242"/>
<reference evidence="2 3" key="1">
    <citation type="submission" date="2016-10" db="EMBL/GenBank/DDBJ databases">
        <authorList>
            <person name="de Groot N.N."/>
        </authorList>
    </citation>
    <scope>NUCLEOTIDE SEQUENCE [LARGE SCALE GENOMIC DNA]</scope>
    <source>
        <strain evidence="2 3">CGMCC 1.10267</strain>
    </source>
</reference>
<evidence type="ECO:0000313" key="2">
    <source>
        <dbReference type="EMBL" id="SDG16697.1"/>
    </source>
</evidence>
<dbReference type="AlphaFoldDB" id="A0A1G7S120"/>
<proteinExistence type="predicted"/>
<protein>
    <recommendedName>
        <fullName evidence="4">DUF1850 domain-containing protein</fullName>
    </recommendedName>
</protein>
<accession>A0A1G7S120</accession>
<feature type="chain" id="PRO_5011786990" description="DUF1850 domain-containing protein" evidence="1">
    <location>
        <begin position="23"/>
        <end position="124"/>
    </location>
</feature>
<dbReference type="OrthoDB" id="5298197at2"/>
<evidence type="ECO:0000313" key="3">
    <source>
        <dbReference type="Proteomes" id="UP000199495"/>
    </source>
</evidence>
<feature type="signal peptide" evidence="1">
    <location>
        <begin position="1"/>
        <end position="22"/>
    </location>
</feature>
<sequence>MTLCIAASGTLLALAASSFSLSWTHSVEKTLWQEQWSIQDNRLVLTQAIVQGSGAGIAPPPDAILTDEGWTYTPTLAPLDRLTLAASGVTPSPWQLCTDTQCHDLGAEAGTPITLWAADQCAPE</sequence>
<dbReference type="EMBL" id="FNCS01000001">
    <property type="protein sequence ID" value="SDG16697.1"/>
    <property type="molecule type" value="Genomic_DNA"/>
</dbReference>
<gene>
    <name evidence="2" type="ORF">SAMN04487974_101242</name>
</gene>
<evidence type="ECO:0008006" key="4">
    <source>
        <dbReference type="Google" id="ProtNLM"/>
    </source>
</evidence>
<dbReference type="Proteomes" id="UP000199495">
    <property type="component" value="Unassembled WGS sequence"/>
</dbReference>
<dbReference type="InterPro" id="IPR015001">
    <property type="entry name" value="DUF1850"/>
</dbReference>
<name>A0A1G7S120_9HYPH</name>
<keyword evidence="1" id="KW-0732">Signal</keyword>
<dbReference type="RefSeq" id="WP_090590024.1">
    <property type="nucleotide sequence ID" value="NZ_FNCS01000001.1"/>
</dbReference>
<dbReference type="Pfam" id="PF08905">
    <property type="entry name" value="DUF1850"/>
    <property type="match status" value="1"/>
</dbReference>
<organism evidence="2 3">
    <name type="scientific">Pelagibacterium luteolum</name>
    <dbReference type="NCBI Taxonomy" id="440168"/>
    <lineage>
        <taxon>Bacteria</taxon>
        <taxon>Pseudomonadati</taxon>
        <taxon>Pseudomonadota</taxon>
        <taxon>Alphaproteobacteria</taxon>
        <taxon>Hyphomicrobiales</taxon>
        <taxon>Devosiaceae</taxon>
        <taxon>Pelagibacterium</taxon>
    </lineage>
</organism>